<gene>
    <name evidence="1" type="ORF">IQ249_05835</name>
</gene>
<name>A0A8J7DT62_9CYAN</name>
<reference evidence="1" key="1">
    <citation type="submission" date="2020-10" db="EMBL/GenBank/DDBJ databases">
        <authorList>
            <person name="Castelo-Branco R."/>
            <person name="Eusebio N."/>
            <person name="Adriana R."/>
            <person name="Vieira A."/>
            <person name="Brugerolle De Fraissinette N."/>
            <person name="Rezende De Castro R."/>
            <person name="Schneider M.P."/>
            <person name="Vasconcelos V."/>
            <person name="Leao P.N."/>
        </authorList>
    </citation>
    <scope>NUCLEOTIDE SEQUENCE</scope>
    <source>
        <strain evidence="1">LEGE 07157</strain>
    </source>
</reference>
<dbReference type="EMBL" id="JADEWZ010000006">
    <property type="protein sequence ID" value="MBE9115417.1"/>
    <property type="molecule type" value="Genomic_DNA"/>
</dbReference>
<dbReference type="Gene3D" id="1.10.3210.10">
    <property type="entry name" value="Hypothetical protein af1432"/>
    <property type="match status" value="1"/>
</dbReference>
<accession>A0A8J7DT62</accession>
<comment type="caution">
    <text evidence="1">The sequence shown here is derived from an EMBL/GenBank/DDBJ whole genome shotgun (WGS) entry which is preliminary data.</text>
</comment>
<dbReference type="AlphaFoldDB" id="A0A8J7DT62"/>
<evidence type="ECO:0000313" key="2">
    <source>
        <dbReference type="Proteomes" id="UP000654482"/>
    </source>
</evidence>
<organism evidence="1 2">
    <name type="scientific">Lusitaniella coriacea LEGE 07157</name>
    <dbReference type="NCBI Taxonomy" id="945747"/>
    <lineage>
        <taxon>Bacteria</taxon>
        <taxon>Bacillati</taxon>
        <taxon>Cyanobacteriota</taxon>
        <taxon>Cyanophyceae</taxon>
        <taxon>Spirulinales</taxon>
        <taxon>Lusitaniellaceae</taxon>
        <taxon>Lusitaniella</taxon>
    </lineage>
</organism>
<dbReference type="Proteomes" id="UP000654482">
    <property type="component" value="Unassembled WGS sequence"/>
</dbReference>
<proteinExistence type="predicted"/>
<keyword evidence="2" id="KW-1185">Reference proteome</keyword>
<dbReference type="SUPFAM" id="SSF109604">
    <property type="entry name" value="HD-domain/PDEase-like"/>
    <property type="match status" value="1"/>
</dbReference>
<protein>
    <submittedName>
        <fullName evidence="1">GTP pyrophosphokinase</fullName>
    </submittedName>
</protein>
<evidence type="ECO:0000313" key="1">
    <source>
        <dbReference type="EMBL" id="MBE9115417.1"/>
    </source>
</evidence>
<dbReference type="RefSeq" id="WP_194028501.1">
    <property type="nucleotide sequence ID" value="NZ_JADEWZ010000006.1"/>
</dbReference>
<sequence>MANLQRALEIAIEGHKGQQQKNGLPYVLHPLRLMLAASSTEAKIVAVLHDVIEDTNWTLEALKAEGFSQSILTAIGCLTHRDGEEYDAYIERLIDNEIARELKLMDLKDNMDIRRIPELKESDLKRLEKYHRAWLHLMNYEA</sequence>